<evidence type="ECO:0000313" key="5">
    <source>
        <dbReference type="Proteomes" id="UP001597327"/>
    </source>
</evidence>
<feature type="domain" description="Ubiquinol-cytochrome c chaperone" evidence="3">
    <location>
        <begin position="42"/>
        <end position="180"/>
    </location>
</feature>
<dbReference type="InterPro" id="IPR021150">
    <property type="entry name" value="Ubiq_cyt_c_chap"/>
</dbReference>
<accession>A0ABW4JTR5</accession>
<evidence type="ECO:0000256" key="2">
    <source>
        <dbReference type="ARBA" id="ARBA00006436"/>
    </source>
</evidence>
<reference evidence="5" key="1">
    <citation type="journal article" date="2019" name="Int. J. Syst. Evol. Microbiol.">
        <title>The Global Catalogue of Microorganisms (GCM) 10K type strain sequencing project: providing services to taxonomists for standard genome sequencing and annotation.</title>
        <authorList>
            <consortium name="The Broad Institute Genomics Platform"/>
            <consortium name="The Broad Institute Genome Sequencing Center for Infectious Disease"/>
            <person name="Wu L."/>
            <person name="Ma J."/>
        </authorList>
    </citation>
    <scope>NUCLEOTIDE SEQUENCE [LARGE SCALE GENOMIC DNA]</scope>
    <source>
        <strain evidence="5">JCM 3369</strain>
    </source>
</reference>
<protein>
    <submittedName>
        <fullName evidence="4">Ubiquinol-cytochrome C chaperone family protein</fullName>
    </submittedName>
</protein>
<comment type="similarity">
    <text evidence="2">Belongs to the UPF0174 family.</text>
</comment>
<organism evidence="4 5">
    <name type="scientific">Roseibium aestuarii</name>
    <dbReference type="NCBI Taxonomy" id="2600299"/>
    <lineage>
        <taxon>Bacteria</taxon>
        <taxon>Pseudomonadati</taxon>
        <taxon>Pseudomonadota</taxon>
        <taxon>Alphaproteobacteria</taxon>
        <taxon>Hyphomicrobiales</taxon>
        <taxon>Stappiaceae</taxon>
        <taxon>Roseibium</taxon>
    </lineage>
</organism>
<dbReference type="InterPro" id="IPR007129">
    <property type="entry name" value="Ubiqinol_cyt_c_chaperone_CPB3"/>
</dbReference>
<proteinExistence type="inferred from homology"/>
<dbReference type="EMBL" id="JBHUFA010000001">
    <property type="protein sequence ID" value="MFD1694636.1"/>
    <property type="molecule type" value="Genomic_DNA"/>
</dbReference>
<dbReference type="InterPro" id="IPR014569">
    <property type="entry name" value="Ubq_cyt-c_CBP3-rel"/>
</dbReference>
<name>A0ABW4JTR5_9HYPH</name>
<evidence type="ECO:0000256" key="1">
    <source>
        <dbReference type="ARBA" id="ARBA00006407"/>
    </source>
</evidence>
<dbReference type="PANTHER" id="PTHR12184:SF1">
    <property type="entry name" value="UBIQUINOL-CYTOCHROME-C REDUCTASE COMPLEX ASSEMBLY FACTOR 1"/>
    <property type="match status" value="1"/>
</dbReference>
<evidence type="ECO:0000313" key="4">
    <source>
        <dbReference type="EMBL" id="MFD1694636.1"/>
    </source>
</evidence>
<gene>
    <name evidence="4" type="ORF">ACFSC7_03855</name>
</gene>
<dbReference type="Pfam" id="PF03981">
    <property type="entry name" value="Ubiq_cyt_C_chap"/>
    <property type="match status" value="1"/>
</dbReference>
<comment type="similarity">
    <text evidence="1">Belongs to the CBP3 family.</text>
</comment>
<sequence>MATPLDTEITMLFGLFRRKQREAEHKLYCEIVAQARQPVFYQTFAVPDTVDGRFDMIVLHAVLLFRRLRGEGDKVSRFAQNVFDLFFHDMGAALREQGVADVRVPKKIKVMGEAFYGRADSYMTAMEAGDTDGLAAALARNLFPEAEDVPPGAHALARYMQACAGLMDATPVEDVLAGRPGFARPEDFVAAEPAAQGEQDHVQ</sequence>
<dbReference type="PIRSF" id="PIRSF032079">
    <property type="entry name" value="UCP032079"/>
    <property type="match status" value="1"/>
</dbReference>
<comment type="caution">
    <text evidence="4">The sequence shown here is derived from an EMBL/GenBank/DDBJ whole genome shotgun (WGS) entry which is preliminary data.</text>
</comment>
<dbReference type="Proteomes" id="UP001597327">
    <property type="component" value="Unassembled WGS sequence"/>
</dbReference>
<evidence type="ECO:0000259" key="3">
    <source>
        <dbReference type="Pfam" id="PF03981"/>
    </source>
</evidence>
<dbReference type="PANTHER" id="PTHR12184">
    <property type="entry name" value="UBIQUINOL-CYTOCHROME C REDUCTASE COMPLEX ASSEMBLY FACTOR 1 FAMILY MEMBER"/>
    <property type="match status" value="1"/>
</dbReference>
<keyword evidence="5" id="KW-1185">Reference proteome</keyword>
<dbReference type="RefSeq" id="WP_208998659.1">
    <property type="nucleotide sequence ID" value="NZ_JBHUFA010000001.1"/>
</dbReference>